<dbReference type="RefSeq" id="WP_307106973.1">
    <property type="nucleotide sequence ID" value="NZ_JAUTAS010000001.1"/>
</dbReference>
<dbReference type="Proteomes" id="UP001226084">
    <property type="component" value="Unassembled WGS sequence"/>
</dbReference>
<name>A0AAP5AI34_9GAMM</name>
<sequence length="106" mass="11762">MHDDWTSLTPEQRALLRGFWRAPKSVMINALHHEGLETYPGCPTIPCLKARGLWMRGLGVEPGTRMYLGVGRELFVLAKDPSPEALSKAMVRFEKTGGSWKLGPVG</sequence>
<dbReference type="EMBL" id="JAUTAS010000001">
    <property type="protein sequence ID" value="MDQ1108626.1"/>
    <property type="molecule type" value="Genomic_DNA"/>
</dbReference>
<protein>
    <submittedName>
        <fullName evidence="1">Uncharacterized protein</fullName>
    </submittedName>
</protein>
<dbReference type="AlphaFoldDB" id="A0AAP5AI34"/>
<comment type="caution">
    <text evidence="1">The sequence shown here is derived from an EMBL/GenBank/DDBJ whole genome shotgun (WGS) entry which is preliminary data.</text>
</comment>
<organism evidence="1 2">
    <name type="scientific">Stenotrophomonas rhizophila</name>
    <dbReference type="NCBI Taxonomy" id="216778"/>
    <lineage>
        <taxon>Bacteria</taxon>
        <taxon>Pseudomonadati</taxon>
        <taxon>Pseudomonadota</taxon>
        <taxon>Gammaproteobacteria</taxon>
        <taxon>Lysobacterales</taxon>
        <taxon>Lysobacteraceae</taxon>
        <taxon>Stenotrophomonas</taxon>
    </lineage>
</organism>
<gene>
    <name evidence="1" type="ORF">QE424_001785</name>
</gene>
<evidence type="ECO:0000313" key="2">
    <source>
        <dbReference type="Proteomes" id="UP001226084"/>
    </source>
</evidence>
<accession>A0AAP5AI34</accession>
<evidence type="ECO:0000313" key="1">
    <source>
        <dbReference type="EMBL" id="MDQ1108626.1"/>
    </source>
</evidence>
<reference evidence="1" key="1">
    <citation type="submission" date="2023-07" db="EMBL/GenBank/DDBJ databases">
        <title>Functional and genomic diversity of the sorghum phyllosphere microbiome.</title>
        <authorList>
            <person name="Shade A."/>
        </authorList>
    </citation>
    <scope>NUCLEOTIDE SEQUENCE</scope>
    <source>
        <strain evidence="1">SORGH_AS_0457</strain>
    </source>
</reference>
<proteinExistence type="predicted"/>